<accession>A0A6J6JQS5</accession>
<dbReference type="AlphaFoldDB" id="A0A6J6JQS5"/>
<name>A0A6J6JQS5_9ZZZZ</name>
<sequence length="122" mass="12683">MNGHDGVPVFNRHVPDRSVANDASVVHNNVESTEGVDGLLDHFATCFVIGDVAIVRHSDSAARLNEGDGFVGGAACAFTSDAATEVVHNNLGAVLREFHGVTTANAVTRPGDDGDLAVEHAH</sequence>
<organism evidence="1">
    <name type="scientific">freshwater metagenome</name>
    <dbReference type="NCBI Taxonomy" id="449393"/>
    <lineage>
        <taxon>unclassified sequences</taxon>
        <taxon>metagenomes</taxon>
        <taxon>ecological metagenomes</taxon>
    </lineage>
</organism>
<protein>
    <submittedName>
        <fullName evidence="1">Unannotated protein</fullName>
    </submittedName>
</protein>
<proteinExistence type="predicted"/>
<gene>
    <name evidence="1" type="ORF">UFOPK2000_01278</name>
</gene>
<dbReference type="EMBL" id="CAEZVK010000164">
    <property type="protein sequence ID" value="CAB4639740.1"/>
    <property type="molecule type" value="Genomic_DNA"/>
</dbReference>
<reference evidence="1" key="1">
    <citation type="submission" date="2020-05" db="EMBL/GenBank/DDBJ databases">
        <authorList>
            <person name="Chiriac C."/>
            <person name="Salcher M."/>
            <person name="Ghai R."/>
            <person name="Kavagutti S V."/>
        </authorList>
    </citation>
    <scope>NUCLEOTIDE SEQUENCE</scope>
</reference>
<evidence type="ECO:0000313" key="1">
    <source>
        <dbReference type="EMBL" id="CAB4639740.1"/>
    </source>
</evidence>